<feature type="compositionally biased region" description="Polar residues" evidence="2">
    <location>
        <begin position="540"/>
        <end position="549"/>
    </location>
</feature>
<feature type="compositionally biased region" description="Pro residues" evidence="2">
    <location>
        <begin position="676"/>
        <end position="693"/>
    </location>
</feature>
<feature type="region of interest" description="Disordered" evidence="2">
    <location>
        <begin position="874"/>
        <end position="897"/>
    </location>
</feature>
<keyword evidence="1" id="KW-0175">Coiled coil</keyword>
<feature type="compositionally biased region" description="Polar residues" evidence="2">
    <location>
        <begin position="733"/>
        <end position="744"/>
    </location>
</feature>
<feature type="coiled-coil region" evidence="1">
    <location>
        <begin position="1099"/>
        <end position="1126"/>
    </location>
</feature>
<evidence type="ECO:0000256" key="1">
    <source>
        <dbReference type="SAM" id="Coils"/>
    </source>
</evidence>
<evidence type="ECO:0000313" key="3">
    <source>
        <dbReference type="EMBL" id="KAF9326651.1"/>
    </source>
</evidence>
<evidence type="ECO:0000256" key="2">
    <source>
        <dbReference type="SAM" id="MobiDB-lite"/>
    </source>
</evidence>
<reference evidence="3" key="1">
    <citation type="journal article" date="2020" name="Fungal Divers.">
        <title>Resolving the Mortierellaceae phylogeny through synthesis of multi-gene phylogenetics and phylogenomics.</title>
        <authorList>
            <person name="Vandepol N."/>
            <person name="Liber J."/>
            <person name="Desiro A."/>
            <person name="Na H."/>
            <person name="Kennedy M."/>
            <person name="Barry K."/>
            <person name="Grigoriev I.V."/>
            <person name="Miller A.N."/>
            <person name="O'Donnell K."/>
            <person name="Stajich J.E."/>
            <person name="Bonito G."/>
        </authorList>
    </citation>
    <scope>NUCLEOTIDE SEQUENCE</scope>
    <source>
        <strain evidence="3">NVP1</strain>
    </source>
</reference>
<feature type="compositionally biased region" description="Low complexity" evidence="2">
    <location>
        <begin position="49"/>
        <end position="58"/>
    </location>
</feature>
<sequence length="1248" mass="138959">MSTRTASSSASVPQRYMPGDQFQEGIVAHADSSDWTSPYGDQAAKATASVSSLQSWSSLDPLATSPSRMYSPRQTPSQLPPPRGSSSSYAPNRSNSNKSDASAPNYTHNYNGGGHQTSPMSSGNLFYPQHPPQKLPQQQYHDLSGYQPTSSFNKPTAHKSASDMSTTLLNHTHEHAPSSQSLVQSMDHSSQKGSPRMRNRAVKRSDIDENTSGELPSLDQYEAMLQKMSSPNMATSAPRAITRRSESDRDARSERLARQARKLQEQHLTQDQQAFDTQYTLSPPSERTGSTDHLSPADRKLRRRSSLPSMFAEASSRLLSDLKRRNSGLASKNLEKHEHNHGMEKDISTIQRPAGHTGPRYSWENDGVVPLNQPSSTTTFQGPTGYTLHDPPVQQSLPRPPKSAPVQPRTESNPTSLCQVEDMDEQLFMQPPHDLDRQNLEQQRKNKRNSPRLSQLGTKPPLSSKSQLRLSYTLSQSDANEIASLSSPKDRPQLHRPEISIKTDDGDRQIEQFQFELQQLQSGLPSPSSRSPGGPKSLPATPSSRSRATTPLGIVAEEAPMPSPPSRQQLLASMDDGSNGMLPHRSNTPPSRSRPTTPVSIRPPPGPAPTPPAGPPSSRKGSPATGRRGIKPSPPASSSISIHTTPPTHRQRAGSIASVSSMAGFTMEGVLQQAPPSTPLPSLPPPPPPPSSGPSPSASQRSRKSSGSKELVLPNPQLLSEIRSTPLGPQSPEALSSGSSQSPQVVRLKKRVSMLEKELEAMEQELSARARDGSELQFKIEHLTLERDGLQQKLSVMKSHVTSVSEAPTTTPSAEKSQEFQQAVQQIQDEKDKLMTALMERKDRAHNGLNSQMEVMRMQLIEKDETITRLVMEQQEQTHHSPSNSCRQAASGSTLEGEVSRLEELRLKLEKDLREAKSEIRLLQNCVTDQEQTLAQEQALREELEAKMEVLKLSKENQSSPAGTKGDTQNDTQNALEQEVERLQAEKSNQQEALSALQKELEAFSARSQQEEAQYRTLQDTVQRLTLKLSKLENQHSNEIQQIQQDHEDLLEKVVHKHANTLTETSEQSKAEFETQLFRWREDQEKRSVKDKQEAAAREKVLHARLEEHSARNDRLETKVFEHEQAQAQHDVEMDTWINTNKSLERQLAIEQLQQQENIHRMEQMRKENKRLLAILSGLDIAVVLEASHGGDKKEVESGKSQYEQQRRKWQDHTQLLERKMARAEEEATVIMQKNMDLMVALEMAQRS</sequence>
<feature type="compositionally biased region" description="Pro residues" evidence="2">
    <location>
        <begin position="601"/>
        <end position="615"/>
    </location>
</feature>
<feature type="compositionally biased region" description="Polar residues" evidence="2">
    <location>
        <begin position="64"/>
        <end position="77"/>
    </location>
</feature>
<feature type="region of interest" description="Disordered" evidence="2">
    <location>
        <begin position="1"/>
        <end position="310"/>
    </location>
</feature>
<feature type="region of interest" description="Disordered" evidence="2">
    <location>
        <begin position="332"/>
        <end position="415"/>
    </location>
</feature>
<feature type="compositionally biased region" description="Basic and acidic residues" evidence="2">
    <location>
        <begin position="243"/>
        <end position="265"/>
    </location>
</feature>
<comment type="caution">
    <text evidence="3">The sequence shown here is derived from an EMBL/GenBank/DDBJ whole genome shotgun (WGS) entry which is preliminary data.</text>
</comment>
<feature type="compositionally biased region" description="Polar residues" evidence="2">
    <location>
        <begin position="880"/>
        <end position="894"/>
    </location>
</feature>
<evidence type="ECO:0000313" key="4">
    <source>
        <dbReference type="Proteomes" id="UP000696485"/>
    </source>
</evidence>
<proteinExistence type="predicted"/>
<feature type="compositionally biased region" description="Low complexity" evidence="2">
    <location>
        <begin position="583"/>
        <end position="600"/>
    </location>
</feature>
<dbReference type="EMBL" id="JAAAUY010000752">
    <property type="protein sequence ID" value="KAF9326651.1"/>
    <property type="molecule type" value="Genomic_DNA"/>
</dbReference>
<feature type="coiled-coil region" evidence="1">
    <location>
        <begin position="817"/>
        <end position="844"/>
    </location>
</feature>
<organism evidence="3 4">
    <name type="scientific">Podila minutissima</name>
    <dbReference type="NCBI Taxonomy" id="64525"/>
    <lineage>
        <taxon>Eukaryota</taxon>
        <taxon>Fungi</taxon>
        <taxon>Fungi incertae sedis</taxon>
        <taxon>Mucoromycota</taxon>
        <taxon>Mortierellomycotina</taxon>
        <taxon>Mortierellomycetes</taxon>
        <taxon>Mortierellales</taxon>
        <taxon>Mortierellaceae</taxon>
        <taxon>Podila</taxon>
    </lineage>
</organism>
<feature type="region of interest" description="Disordered" evidence="2">
    <location>
        <begin position="520"/>
        <end position="749"/>
    </location>
</feature>
<feature type="compositionally biased region" description="Polar residues" evidence="2">
    <location>
        <begin position="266"/>
        <end position="293"/>
    </location>
</feature>
<dbReference type="AlphaFoldDB" id="A0A9P5SDW7"/>
<name>A0A9P5SDW7_9FUNG</name>
<feature type="compositionally biased region" description="Polar residues" evidence="2">
    <location>
        <begin position="372"/>
        <end position="384"/>
    </location>
</feature>
<keyword evidence="4" id="KW-1185">Reference proteome</keyword>
<feature type="compositionally biased region" description="Low complexity" evidence="2">
    <location>
        <begin position="85"/>
        <end position="97"/>
    </location>
</feature>
<feature type="compositionally biased region" description="Polar residues" evidence="2">
    <location>
        <begin position="451"/>
        <end position="468"/>
    </location>
</feature>
<feature type="compositionally biased region" description="Polar residues" evidence="2">
    <location>
        <begin position="177"/>
        <end position="193"/>
    </location>
</feature>
<feature type="region of interest" description="Disordered" evidence="2">
    <location>
        <begin position="441"/>
        <end position="468"/>
    </location>
</feature>
<protein>
    <submittedName>
        <fullName evidence="3">Uncharacterized protein</fullName>
    </submittedName>
</protein>
<accession>A0A9P5SDW7</accession>
<feature type="compositionally biased region" description="Basic and acidic residues" evidence="2">
    <location>
        <begin position="333"/>
        <end position="347"/>
    </location>
</feature>
<feature type="coiled-coil region" evidence="1">
    <location>
        <begin position="1200"/>
        <end position="1234"/>
    </location>
</feature>
<dbReference type="Proteomes" id="UP000696485">
    <property type="component" value="Unassembled WGS sequence"/>
</dbReference>
<feature type="compositionally biased region" description="Low complexity" evidence="2">
    <location>
        <begin position="636"/>
        <end position="648"/>
    </location>
</feature>
<feature type="compositionally biased region" description="Low complexity" evidence="2">
    <location>
        <begin position="520"/>
        <end position="539"/>
    </location>
</feature>
<feature type="compositionally biased region" description="Polar residues" evidence="2">
    <location>
        <begin position="1"/>
        <end position="12"/>
    </location>
</feature>
<feature type="compositionally biased region" description="Polar residues" evidence="2">
    <location>
        <begin position="98"/>
        <end position="124"/>
    </location>
</feature>
<gene>
    <name evidence="3" type="ORF">BG006_009949</name>
</gene>